<dbReference type="InterPro" id="IPR003448">
    <property type="entry name" value="Mopterin_biosynth_MoaE"/>
</dbReference>
<keyword evidence="1" id="KW-0808">Transferase</keyword>
<proteinExistence type="predicted"/>
<dbReference type="CDD" id="cd00756">
    <property type="entry name" value="MoaE"/>
    <property type="match status" value="1"/>
</dbReference>
<dbReference type="Gene3D" id="3.90.1170.40">
    <property type="entry name" value="Molybdopterin biosynthesis MoaE subunit"/>
    <property type="match status" value="1"/>
</dbReference>
<dbReference type="EMBL" id="UOFQ01000054">
    <property type="protein sequence ID" value="VAW86865.1"/>
    <property type="molecule type" value="Genomic_DNA"/>
</dbReference>
<evidence type="ECO:0000313" key="1">
    <source>
        <dbReference type="EMBL" id="VAW86865.1"/>
    </source>
</evidence>
<reference evidence="1" key="1">
    <citation type="submission" date="2018-06" db="EMBL/GenBank/DDBJ databases">
        <authorList>
            <person name="Zhirakovskaya E."/>
        </authorList>
    </citation>
    <scope>NUCLEOTIDE SEQUENCE</scope>
</reference>
<dbReference type="PANTHER" id="PTHR23404">
    <property type="entry name" value="MOLYBDOPTERIN SYNTHASE RELATED"/>
    <property type="match status" value="1"/>
</dbReference>
<dbReference type="Pfam" id="PF02391">
    <property type="entry name" value="MoaE"/>
    <property type="match status" value="1"/>
</dbReference>
<organism evidence="1">
    <name type="scientific">hydrothermal vent metagenome</name>
    <dbReference type="NCBI Taxonomy" id="652676"/>
    <lineage>
        <taxon>unclassified sequences</taxon>
        <taxon>metagenomes</taxon>
        <taxon>ecological metagenomes</taxon>
    </lineage>
</organism>
<dbReference type="GO" id="GO:0006777">
    <property type="term" value="P:Mo-molybdopterin cofactor biosynthetic process"/>
    <property type="evidence" value="ECO:0007669"/>
    <property type="project" value="InterPro"/>
</dbReference>
<protein>
    <submittedName>
        <fullName evidence="1">Molybdopterin synthase catalytic subunit MoaE</fullName>
        <ecNumber evidence="1">2.8.1.12</ecNumber>
    </submittedName>
</protein>
<dbReference type="SUPFAM" id="SSF54690">
    <property type="entry name" value="Molybdopterin synthase subunit MoaE"/>
    <property type="match status" value="1"/>
</dbReference>
<dbReference type="AlphaFoldDB" id="A0A3B0Z0M2"/>
<dbReference type="GO" id="GO:0030366">
    <property type="term" value="F:molybdopterin synthase activity"/>
    <property type="evidence" value="ECO:0007669"/>
    <property type="project" value="UniProtKB-EC"/>
</dbReference>
<name>A0A3B0Z0M2_9ZZZZ</name>
<gene>
    <name evidence="1" type="ORF">MNBD_GAMMA17-750</name>
</gene>
<accession>A0A3B0Z0M2</accession>
<sequence length="156" mass="17629">MKVVVQHEALDPYKEIKHHEDTVLESGKHGGVVSFVGTMRDFNDGEDVTAMNLDHYPGMTEKHIEAVCQEAMDGWDVMDVLVVHRVGDMYPSDPIVLVAVWSAHRASAFDACRYVINYLKERAPFWKCEVTTEGKKIWVEHNSKDPGVAESREKSA</sequence>
<dbReference type="EC" id="2.8.1.12" evidence="1"/>
<dbReference type="InterPro" id="IPR036563">
    <property type="entry name" value="MoaE_sf"/>
</dbReference>